<evidence type="ECO:0000313" key="2">
    <source>
        <dbReference type="EMBL" id="KAK9118919.1"/>
    </source>
</evidence>
<dbReference type="AlphaFoldDB" id="A0AAP0INN2"/>
<keyword evidence="3" id="KW-1185">Reference proteome</keyword>
<gene>
    <name evidence="2" type="ORF">Scep_017012</name>
</gene>
<feature type="compositionally biased region" description="Acidic residues" evidence="1">
    <location>
        <begin position="29"/>
        <end position="38"/>
    </location>
</feature>
<accession>A0AAP0INN2</accession>
<name>A0AAP0INN2_9MAGN</name>
<feature type="region of interest" description="Disordered" evidence="1">
    <location>
        <begin position="1"/>
        <end position="48"/>
    </location>
</feature>
<evidence type="ECO:0000313" key="3">
    <source>
        <dbReference type="Proteomes" id="UP001419268"/>
    </source>
</evidence>
<dbReference type="EMBL" id="JBBNAG010000007">
    <property type="protein sequence ID" value="KAK9118919.1"/>
    <property type="molecule type" value="Genomic_DNA"/>
</dbReference>
<proteinExistence type="predicted"/>
<protein>
    <submittedName>
        <fullName evidence="2">Uncharacterized protein</fullName>
    </submittedName>
</protein>
<sequence length="154" mass="17293">MASREGVHTTQGRVLLHDSTSSDEKPIDELTDSQEETERDSRTTKNEDFQCEEYPISEDVSLVPEDGDSKIMLKDFIGGVEVKFINDFAPQPHHVRVSCCPCITTYPWRCCGSSDLNCSAEGSASTTLTWKWRMQCNKAGYRENTLLGIGPLRQ</sequence>
<dbReference type="Proteomes" id="UP001419268">
    <property type="component" value="Unassembled WGS sequence"/>
</dbReference>
<reference evidence="2 3" key="1">
    <citation type="submission" date="2024-01" db="EMBL/GenBank/DDBJ databases">
        <title>Genome assemblies of Stephania.</title>
        <authorList>
            <person name="Yang L."/>
        </authorList>
    </citation>
    <scope>NUCLEOTIDE SEQUENCE [LARGE SCALE GENOMIC DNA]</scope>
    <source>
        <strain evidence="2">JXDWG</strain>
        <tissue evidence="2">Leaf</tissue>
    </source>
</reference>
<evidence type="ECO:0000256" key="1">
    <source>
        <dbReference type="SAM" id="MobiDB-lite"/>
    </source>
</evidence>
<comment type="caution">
    <text evidence="2">The sequence shown here is derived from an EMBL/GenBank/DDBJ whole genome shotgun (WGS) entry which is preliminary data.</text>
</comment>
<organism evidence="2 3">
    <name type="scientific">Stephania cephalantha</name>
    <dbReference type="NCBI Taxonomy" id="152367"/>
    <lineage>
        <taxon>Eukaryota</taxon>
        <taxon>Viridiplantae</taxon>
        <taxon>Streptophyta</taxon>
        <taxon>Embryophyta</taxon>
        <taxon>Tracheophyta</taxon>
        <taxon>Spermatophyta</taxon>
        <taxon>Magnoliopsida</taxon>
        <taxon>Ranunculales</taxon>
        <taxon>Menispermaceae</taxon>
        <taxon>Menispermoideae</taxon>
        <taxon>Cissampelideae</taxon>
        <taxon>Stephania</taxon>
    </lineage>
</organism>
<feature type="compositionally biased region" description="Basic and acidic residues" evidence="1">
    <location>
        <begin position="39"/>
        <end position="48"/>
    </location>
</feature>